<evidence type="ECO:0000313" key="2">
    <source>
        <dbReference type="EMBL" id="KWW98330.1"/>
    </source>
</evidence>
<dbReference type="EMBL" id="JYIK01001099">
    <property type="protein sequence ID" value="KWX06523.1"/>
    <property type="molecule type" value="Genomic_DNA"/>
</dbReference>
<dbReference type="EMBL" id="JYIJ01000019">
    <property type="protein sequence ID" value="KWW98330.1"/>
    <property type="molecule type" value="Genomic_DNA"/>
</dbReference>
<dbReference type="Proteomes" id="UP000070598">
    <property type="component" value="Unassembled WGS sequence"/>
</dbReference>
<reference evidence="4" key="1">
    <citation type="submission" date="2015-02" db="EMBL/GenBank/DDBJ databases">
        <title>Physiological reanalysis, assessment of diazotrophy, and genome sequences of multiple isolates of Streptomyces thermoautotrophicus.</title>
        <authorList>
            <person name="MacKellar D.C."/>
            <person name="Lieber L."/>
            <person name="Norman J."/>
            <person name="Bolger A."/>
            <person name="Tobin C."/>
            <person name="Murray J.W."/>
            <person name="Friesen M."/>
            <person name="Prell J."/>
        </authorList>
    </citation>
    <scope>NUCLEOTIDE SEQUENCE [LARGE SCALE GENOMIC DNA]</scope>
    <source>
        <strain evidence="4">UBT1</strain>
    </source>
</reference>
<evidence type="ECO:0000313" key="5">
    <source>
        <dbReference type="Proteomes" id="UP000070659"/>
    </source>
</evidence>
<dbReference type="Pfam" id="PF22400">
    <property type="entry name" value="DUF6980"/>
    <property type="match status" value="1"/>
</dbReference>
<name>A0A132MKE0_9ACTN</name>
<organism evidence="2 5">
    <name type="scientific">Carbonactinospora thermoautotrophica</name>
    <dbReference type="NCBI Taxonomy" id="1469144"/>
    <lineage>
        <taxon>Bacteria</taxon>
        <taxon>Bacillati</taxon>
        <taxon>Actinomycetota</taxon>
        <taxon>Actinomycetes</taxon>
        <taxon>Kitasatosporales</taxon>
        <taxon>Carbonactinosporaceae</taxon>
        <taxon>Carbonactinospora</taxon>
    </lineage>
</organism>
<dbReference type="OrthoDB" id="4206464at2"/>
<accession>A0A132MKE0</accession>
<dbReference type="PATRIC" id="fig|1469144.8.peg.1180"/>
<reference evidence="2 5" key="2">
    <citation type="submission" date="2015-02" db="EMBL/GenBank/DDBJ databases">
        <title>Physiological reanalysis, assessment of diazotrophy, and genome sequences of multiple isolates of Streptomyces thermoautotrophicus.</title>
        <authorList>
            <person name="MacKellar D.C."/>
            <person name="Lieber L."/>
            <person name="Norman J."/>
            <person name="Bolger A."/>
            <person name="Tobin C."/>
            <person name="Murray J.W."/>
            <person name="Prell J."/>
        </authorList>
    </citation>
    <scope>NUCLEOTIDE SEQUENCE [LARGE SCALE GENOMIC DNA]</scope>
    <source>
        <strain evidence="2 5">UBT1</strain>
    </source>
</reference>
<gene>
    <name evidence="2" type="ORF">TH66_22590</name>
    <name evidence="3" type="ORF">TR74_21740</name>
</gene>
<sequence>MLQNLRADDLPVVYDATIREWGIRYLDGGSSIQRLEYCPWCGKKLPGDLWDEWRTRVEQLGLDPWDDADRIPEAFRSDRWWKEAGL</sequence>
<feature type="domain" description="DUF6980" evidence="1">
    <location>
        <begin position="6"/>
        <end position="82"/>
    </location>
</feature>
<evidence type="ECO:0000259" key="1">
    <source>
        <dbReference type="Pfam" id="PF22400"/>
    </source>
</evidence>
<evidence type="ECO:0000313" key="3">
    <source>
        <dbReference type="EMBL" id="KWX06523.1"/>
    </source>
</evidence>
<dbReference type="AlphaFoldDB" id="A0A132MKE0"/>
<dbReference type="Proteomes" id="UP000070659">
    <property type="component" value="Unassembled WGS sequence"/>
</dbReference>
<proteinExistence type="predicted"/>
<comment type="caution">
    <text evidence="2">The sequence shown here is derived from an EMBL/GenBank/DDBJ whole genome shotgun (WGS) entry which is preliminary data.</text>
</comment>
<dbReference type="InterPro" id="IPR053918">
    <property type="entry name" value="DUF6980"/>
</dbReference>
<protein>
    <recommendedName>
        <fullName evidence="1">DUF6980 domain-containing protein</fullName>
    </recommendedName>
</protein>
<evidence type="ECO:0000313" key="4">
    <source>
        <dbReference type="Proteomes" id="UP000070598"/>
    </source>
</evidence>